<protein>
    <submittedName>
        <fullName evidence="1">Uncharacterized protein</fullName>
    </submittedName>
</protein>
<reference evidence="1" key="1">
    <citation type="submission" date="2023-06" db="EMBL/GenBank/DDBJ databases">
        <title>Genome-scale phylogeny and comparative genomics of the fungal order Sordariales.</title>
        <authorList>
            <consortium name="Lawrence Berkeley National Laboratory"/>
            <person name="Hensen N."/>
            <person name="Bonometti L."/>
            <person name="Westerberg I."/>
            <person name="Brannstrom I.O."/>
            <person name="Guillou S."/>
            <person name="Cros-Aarteil S."/>
            <person name="Calhoun S."/>
            <person name="Haridas S."/>
            <person name="Kuo A."/>
            <person name="Mondo S."/>
            <person name="Pangilinan J."/>
            <person name="Riley R."/>
            <person name="Labutti K."/>
            <person name="Andreopoulos B."/>
            <person name="Lipzen A."/>
            <person name="Chen C."/>
            <person name="Yanf M."/>
            <person name="Daum C."/>
            <person name="Ng V."/>
            <person name="Clum A."/>
            <person name="Steindorff A."/>
            <person name="Ohm R."/>
            <person name="Martin F."/>
            <person name="Silar P."/>
            <person name="Natvig D."/>
            <person name="Lalanne C."/>
            <person name="Gautier V."/>
            <person name="Ament-Velasquez S.L."/>
            <person name="Kruys A."/>
            <person name="Hutchinson M.I."/>
            <person name="Powell A.J."/>
            <person name="Barry K."/>
            <person name="Miller A.N."/>
            <person name="Grigoriev I.V."/>
            <person name="Debuchy R."/>
            <person name="Gladieux P."/>
            <person name="Thoren M.H."/>
            <person name="Johannesson H."/>
        </authorList>
    </citation>
    <scope>NUCLEOTIDE SEQUENCE</scope>
    <source>
        <strain evidence="1">CBS 307.81</strain>
    </source>
</reference>
<gene>
    <name evidence="1" type="ORF">QBC41DRAFT_357334</name>
</gene>
<dbReference type="EMBL" id="JAULSY010000070">
    <property type="protein sequence ID" value="KAK0667562.1"/>
    <property type="molecule type" value="Genomic_DNA"/>
</dbReference>
<name>A0AA39ZAW6_9PEZI</name>
<evidence type="ECO:0000313" key="2">
    <source>
        <dbReference type="Proteomes" id="UP001174997"/>
    </source>
</evidence>
<evidence type="ECO:0000313" key="1">
    <source>
        <dbReference type="EMBL" id="KAK0667562.1"/>
    </source>
</evidence>
<dbReference type="AlphaFoldDB" id="A0AA39ZAW6"/>
<proteinExistence type="predicted"/>
<keyword evidence="2" id="KW-1185">Reference proteome</keyword>
<comment type="caution">
    <text evidence="1">The sequence shown here is derived from an EMBL/GenBank/DDBJ whole genome shotgun (WGS) entry which is preliminary data.</text>
</comment>
<accession>A0AA39ZAW6</accession>
<organism evidence="1 2">
    <name type="scientific">Cercophora samala</name>
    <dbReference type="NCBI Taxonomy" id="330535"/>
    <lineage>
        <taxon>Eukaryota</taxon>
        <taxon>Fungi</taxon>
        <taxon>Dikarya</taxon>
        <taxon>Ascomycota</taxon>
        <taxon>Pezizomycotina</taxon>
        <taxon>Sordariomycetes</taxon>
        <taxon>Sordariomycetidae</taxon>
        <taxon>Sordariales</taxon>
        <taxon>Lasiosphaeriaceae</taxon>
        <taxon>Cercophora</taxon>
    </lineage>
</organism>
<dbReference type="Proteomes" id="UP001174997">
    <property type="component" value="Unassembled WGS sequence"/>
</dbReference>
<sequence length="283" mass="31925">MLESDEPDPDFHDAVDCSITLNKILFHRLQSVRERVRTFTAEKAAAGLDLEQPLLPCGNNQEAYSRLLHAYNELAFELGLEPGLTRAYLKPDINRRIPQPLFGALSLVIRRKEIDPKNLVVADIPVWIHAIRTTLSRAMDFIFSLSAREDAAAGFGPQPDPRLASQDPARIPGWREGCGLAGHLKLDLGGYTGLSPSDLPPGPSSMWVEDITPDMLATHWYAQEQKKIQARQGELPKSLVAIREENERKAALKAMGIVEQRWDKIDPNDLEDWEEQSAYWRRQ</sequence>